<evidence type="ECO:0000313" key="2">
    <source>
        <dbReference type="Proteomes" id="UP001165064"/>
    </source>
</evidence>
<comment type="caution">
    <text evidence="1">The sequence shown here is derived from an EMBL/GenBank/DDBJ whole genome shotgun (WGS) entry which is preliminary data.</text>
</comment>
<protein>
    <submittedName>
        <fullName evidence="1">Unnamed protein product</fullName>
    </submittedName>
</protein>
<reference evidence="1" key="1">
    <citation type="submission" date="2023-04" db="EMBL/GenBank/DDBJ databases">
        <title>Ambrosiozyma monospora NBRC 10751.</title>
        <authorList>
            <person name="Ichikawa N."/>
            <person name="Sato H."/>
            <person name="Tonouchi N."/>
        </authorList>
    </citation>
    <scope>NUCLEOTIDE SEQUENCE</scope>
    <source>
        <strain evidence="1">NBRC 10751</strain>
    </source>
</reference>
<gene>
    <name evidence="1" type="ORF">Amon02_000410300</name>
</gene>
<name>A0ACB5T2P4_AMBMO</name>
<accession>A0ACB5T2P4</accession>
<keyword evidence="2" id="KW-1185">Reference proteome</keyword>
<dbReference type="Proteomes" id="UP001165064">
    <property type="component" value="Unassembled WGS sequence"/>
</dbReference>
<organism evidence="1 2">
    <name type="scientific">Ambrosiozyma monospora</name>
    <name type="common">Yeast</name>
    <name type="synonym">Endomycopsis monosporus</name>
    <dbReference type="NCBI Taxonomy" id="43982"/>
    <lineage>
        <taxon>Eukaryota</taxon>
        <taxon>Fungi</taxon>
        <taxon>Dikarya</taxon>
        <taxon>Ascomycota</taxon>
        <taxon>Saccharomycotina</taxon>
        <taxon>Pichiomycetes</taxon>
        <taxon>Pichiales</taxon>
        <taxon>Pichiaceae</taxon>
        <taxon>Ambrosiozyma</taxon>
    </lineage>
</organism>
<proteinExistence type="predicted"/>
<dbReference type="EMBL" id="BSXS01002721">
    <property type="protein sequence ID" value="GME79724.1"/>
    <property type="molecule type" value="Genomic_DNA"/>
</dbReference>
<sequence length="198" mass="23276">MTRKYSILLREFSRIMINLPFEVQDIVFGLCFPVLLSDHHNPISFIRLMPFITTHPNYKLERLTVDRSYWESSDDGVLLNCLSRLEPTEVTKTNFISIPFREIAWFERVTRIEGIGYNRLAPSVKQLRFLKLKFVEVNIPSGTLKVDLLEDIVEHTEEKVVLTATQFDMKMHDSSLEFIRTNLDSTLEILPYLRIHRC</sequence>
<evidence type="ECO:0000313" key="1">
    <source>
        <dbReference type="EMBL" id="GME79724.1"/>
    </source>
</evidence>